<organism evidence="2 3">
    <name type="scientific">Cruoricaptor ignavus</name>
    <dbReference type="NCBI Taxonomy" id="1118202"/>
    <lineage>
        <taxon>Bacteria</taxon>
        <taxon>Pseudomonadati</taxon>
        <taxon>Bacteroidota</taxon>
        <taxon>Flavobacteriia</taxon>
        <taxon>Flavobacteriales</taxon>
        <taxon>Weeksellaceae</taxon>
        <taxon>Cruoricaptor</taxon>
    </lineage>
</organism>
<dbReference type="RefSeq" id="WP_073179022.1">
    <property type="nucleotide sequence ID" value="NZ_FQYI01000004.1"/>
</dbReference>
<evidence type="ECO:0000313" key="2">
    <source>
        <dbReference type="EMBL" id="SHI74279.1"/>
    </source>
</evidence>
<accession>A0A1M6DMH5</accession>
<dbReference type="OrthoDB" id="594666at2"/>
<dbReference type="STRING" id="1118202.SAMN05443429_10426"/>
<evidence type="ECO:0008006" key="4">
    <source>
        <dbReference type="Google" id="ProtNLM"/>
    </source>
</evidence>
<evidence type="ECO:0000313" key="3">
    <source>
        <dbReference type="Proteomes" id="UP000184335"/>
    </source>
</evidence>
<name>A0A1M6DMH5_9FLAO</name>
<dbReference type="EMBL" id="FQYI01000004">
    <property type="protein sequence ID" value="SHI74279.1"/>
    <property type="molecule type" value="Genomic_DNA"/>
</dbReference>
<feature type="compositionally biased region" description="Polar residues" evidence="1">
    <location>
        <begin position="322"/>
        <end position="333"/>
    </location>
</feature>
<reference evidence="2 3" key="1">
    <citation type="submission" date="2016-11" db="EMBL/GenBank/DDBJ databases">
        <authorList>
            <person name="Jaros S."/>
            <person name="Januszkiewicz K."/>
            <person name="Wedrychowicz H."/>
        </authorList>
    </citation>
    <scope>NUCLEOTIDE SEQUENCE [LARGE SCALE GENOMIC DNA]</scope>
    <source>
        <strain evidence="2 3">DSM 25479</strain>
    </source>
</reference>
<protein>
    <recommendedName>
        <fullName evidence="4">Tetratricopeptide repeat-containing protein</fullName>
    </recommendedName>
</protein>
<dbReference type="AlphaFoldDB" id="A0A1M6DMH5"/>
<gene>
    <name evidence="2" type="ORF">SAMN05443429_10426</name>
</gene>
<keyword evidence="3" id="KW-1185">Reference proteome</keyword>
<evidence type="ECO:0000256" key="1">
    <source>
        <dbReference type="SAM" id="MobiDB-lite"/>
    </source>
</evidence>
<dbReference type="Proteomes" id="UP000184335">
    <property type="component" value="Unassembled WGS sequence"/>
</dbReference>
<feature type="compositionally biased region" description="Basic and acidic residues" evidence="1">
    <location>
        <begin position="334"/>
        <end position="348"/>
    </location>
</feature>
<feature type="region of interest" description="Disordered" evidence="1">
    <location>
        <begin position="298"/>
        <end position="351"/>
    </location>
</feature>
<sequence length="478" mass="54076">MINSRILELAKNPESITLDDLPILENAIEKFPYTQSFRALYLIGIQSFNSVYYTEELSKTAAFTTDKKLLYRLIRKHRQTEERPSVPETISDNRDVESFRLVPAKEAAGTTPDFSFNEIPELIQEEKLKPVYVNGELNRILFEGEEDFMNQPAVEIDLESTKESGVIVLANSDTGEFAQPQNQEKILEQKLLKNESAENGLNTEIQQFEGAKGDQEIMDEENLHSRKTLEETSANTRETKQARHSAQTSFKSEENFFPEINLKAGGNHIQMPPPQQLSRHDAEMRALIASVEAKMQAKKLEKQAGSSHKIETNAASEEPDANISQETNFSESSRTQHENEQAGERVENTNESNVPIFIDTWKNWLKLGIAAAKENSAEPAENLSKTGPIADAKASAIDRFIETEPKISRLNEDSSFVARERGSDISHLMTETLANLYAEQKLYAKAIKAFTLLKDKYPAREDYFEAKINEIKELRGRV</sequence>
<proteinExistence type="predicted"/>